<organism evidence="1">
    <name type="scientific">marine sediment metagenome</name>
    <dbReference type="NCBI Taxonomy" id="412755"/>
    <lineage>
        <taxon>unclassified sequences</taxon>
        <taxon>metagenomes</taxon>
        <taxon>ecological metagenomes</taxon>
    </lineage>
</organism>
<name>A0A0F8W450_9ZZZZ</name>
<proteinExistence type="predicted"/>
<dbReference type="AlphaFoldDB" id="A0A0F8W450"/>
<comment type="caution">
    <text evidence="1">The sequence shown here is derived from an EMBL/GenBank/DDBJ whole genome shotgun (WGS) entry which is preliminary data.</text>
</comment>
<gene>
    <name evidence="1" type="ORF">LCGC14_3114340</name>
</gene>
<protein>
    <submittedName>
        <fullName evidence="1">Uncharacterized protein</fullName>
    </submittedName>
</protein>
<evidence type="ECO:0000313" key="1">
    <source>
        <dbReference type="EMBL" id="KKK51497.1"/>
    </source>
</evidence>
<sequence length="69" mass="7991">MTADIWDYFGFGMSKLPTHRGDVTTCPCMRCRKTRVIGDAILAQSEAVRFILNLRFLKWLVEKGKVNER</sequence>
<accession>A0A0F8W450</accession>
<reference evidence="1" key="1">
    <citation type="journal article" date="2015" name="Nature">
        <title>Complex archaea that bridge the gap between prokaryotes and eukaryotes.</title>
        <authorList>
            <person name="Spang A."/>
            <person name="Saw J.H."/>
            <person name="Jorgensen S.L."/>
            <person name="Zaremba-Niedzwiedzka K."/>
            <person name="Martijn J."/>
            <person name="Lind A.E."/>
            <person name="van Eijk R."/>
            <person name="Schleper C."/>
            <person name="Guy L."/>
            <person name="Ettema T.J."/>
        </authorList>
    </citation>
    <scope>NUCLEOTIDE SEQUENCE</scope>
</reference>
<dbReference type="EMBL" id="LAZR01067481">
    <property type="protein sequence ID" value="KKK51497.1"/>
    <property type="molecule type" value="Genomic_DNA"/>
</dbReference>